<dbReference type="AlphaFoldDB" id="A0A1A6FU03"/>
<reference evidence="1 2" key="1">
    <citation type="submission" date="2016-06" db="EMBL/GenBank/DDBJ databases">
        <title>The Draft Genome Sequence and Annotation of the Desert Woodrat Neotoma lepida.</title>
        <authorList>
            <person name="Campbell M."/>
            <person name="Oakeson K.F."/>
            <person name="Yandell M."/>
            <person name="Halpert J.R."/>
            <person name="Dearing D."/>
        </authorList>
    </citation>
    <scope>NUCLEOTIDE SEQUENCE [LARGE SCALE GENOMIC DNA]</scope>
    <source>
        <strain evidence="1">417</strain>
        <tissue evidence="1">Liver</tissue>
    </source>
</reference>
<proteinExistence type="predicted"/>
<dbReference type="EMBL" id="LZPO01117101">
    <property type="protein sequence ID" value="OBS57423.1"/>
    <property type="molecule type" value="Genomic_DNA"/>
</dbReference>
<comment type="caution">
    <text evidence="1">The sequence shown here is derived from an EMBL/GenBank/DDBJ whole genome shotgun (WGS) entry which is preliminary data.</text>
</comment>
<sequence length="42" mass="4895">MFLDLQILLQFCSWSPKELVESRSFSVSLKKMMSTNMLSQIP</sequence>
<dbReference type="Proteomes" id="UP000092124">
    <property type="component" value="Unassembled WGS sequence"/>
</dbReference>
<evidence type="ECO:0000313" key="1">
    <source>
        <dbReference type="EMBL" id="OBS57423.1"/>
    </source>
</evidence>
<evidence type="ECO:0000313" key="2">
    <source>
        <dbReference type="Proteomes" id="UP000092124"/>
    </source>
</evidence>
<name>A0A1A6FU03_NEOLE</name>
<protein>
    <submittedName>
        <fullName evidence="1">Uncharacterized protein</fullName>
    </submittedName>
</protein>
<gene>
    <name evidence="1" type="ORF">A6R68_11452</name>
</gene>
<organism evidence="1 2">
    <name type="scientific">Neotoma lepida</name>
    <name type="common">Desert woodrat</name>
    <dbReference type="NCBI Taxonomy" id="56216"/>
    <lineage>
        <taxon>Eukaryota</taxon>
        <taxon>Metazoa</taxon>
        <taxon>Chordata</taxon>
        <taxon>Craniata</taxon>
        <taxon>Vertebrata</taxon>
        <taxon>Euteleostomi</taxon>
        <taxon>Mammalia</taxon>
        <taxon>Eutheria</taxon>
        <taxon>Euarchontoglires</taxon>
        <taxon>Glires</taxon>
        <taxon>Rodentia</taxon>
        <taxon>Myomorpha</taxon>
        <taxon>Muroidea</taxon>
        <taxon>Cricetidae</taxon>
        <taxon>Neotominae</taxon>
        <taxon>Neotoma</taxon>
    </lineage>
</organism>
<accession>A0A1A6FU03</accession>
<keyword evidence="2" id="KW-1185">Reference proteome</keyword>